<evidence type="ECO:0000313" key="2">
    <source>
        <dbReference type="Proteomes" id="UP000227088"/>
    </source>
</evidence>
<sequence length="329" mass="38262">MTLAIESLLAGETALDNAPKTELADGRLCVPQHYLSYNHTLKSVEALILDIEYDIRYPVFVGQEQAGLYIQVGVIGVDNYQNKTNATEAETKIVYGRKWRVEPQLPSSEIIQTVFLALKKAREHEVRELFRLQHNEKTTTPFNNHHDLPLLVRSEQRLQSSISNSSVSDFNQQLEQVLKSVSYDGRQFELLSFMKRPSGQYLIELVIKQEMKTYIGFFLNQLNINQFLHQLMQHFIDASDRHVDEHFRYCGFNRFSWNNSVAAIAEISAEVRQLHKDETLDNFHQHWQQTNYETDRSRIPNPAPGELWDKIHRQLKQFSPQEHTLPVNG</sequence>
<proteinExistence type="predicted"/>
<dbReference type="Proteomes" id="UP000227088">
    <property type="component" value="Unassembled WGS sequence"/>
</dbReference>
<protein>
    <submittedName>
        <fullName evidence="1">Uncharacterized protein</fullName>
    </submittedName>
</protein>
<name>A0A1Y5HTV9_OLEAN</name>
<evidence type="ECO:0000313" key="1">
    <source>
        <dbReference type="EMBL" id="OUS40510.1"/>
    </source>
</evidence>
<organism evidence="1 2">
    <name type="scientific">Oleispira antarctica</name>
    <dbReference type="NCBI Taxonomy" id="188908"/>
    <lineage>
        <taxon>Bacteria</taxon>
        <taxon>Pseudomonadati</taxon>
        <taxon>Pseudomonadota</taxon>
        <taxon>Gammaproteobacteria</taxon>
        <taxon>Oceanospirillales</taxon>
        <taxon>Oceanospirillaceae</taxon>
        <taxon>Oleispira</taxon>
    </lineage>
</organism>
<reference evidence="2" key="1">
    <citation type="journal article" date="2017" name="Proc. Natl. Acad. Sci. U.S.A.">
        <title>Simulation of Deepwater Horizon oil plume reveals substrate specialization within a complex community of hydrocarbon degraders.</title>
        <authorList>
            <person name="Hu P."/>
            <person name="Dubinsky E.A."/>
            <person name="Probst A.J."/>
            <person name="Wang J."/>
            <person name="Sieber C.M.K."/>
            <person name="Tom L.M."/>
            <person name="Gardinali P."/>
            <person name="Banfield J.F."/>
            <person name="Atlas R.M."/>
            <person name="Andersen G.L."/>
        </authorList>
    </citation>
    <scope>NUCLEOTIDE SEQUENCE [LARGE SCALE GENOMIC DNA]</scope>
</reference>
<accession>A0A1Y5HTV9</accession>
<comment type="caution">
    <text evidence="1">The sequence shown here is derived from an EMBL/GenBank/DDBJ whole genome shotgun (WGS) entry which is preliminary data.</text>
</comment>
<dbReference type="EMBL" id="MABE01000323">
    <property type="protein sequence ID" value="OUS40510.1"/>
    <property type="molecule type" value="Genomic_DNA"/>
</dbReference>
<dbReference type="AlphaFoldDB" id="A0A1Y5HTV9"/>
<gene>
    <name evidence="1" type="ORF">A9R00_05620</name>
</gene>